<feature type="transmembrane region" description="Helical" evidence="5">
    <location>
        <begin position="175"/>
        <end position="195"/>
    </location>
</feature>
<feature type="transmembrane region" description="Helical" evidence="5">
    <location>
        <begin position="147"/>
        <end position="169"/>
    </location>
</feature>
<comment type="subcellular location">
    <subcellularLocation>
        <location evidence="1">Membrane</location>
        <topology evidence="1">Multi-pass membrane protein</topology>
    </subcellularLocation>
</comment>
<proteinExistence type="predicted"/>
<organism evidence="7 8">
    <name type="scientific">Bradyrhizobium macuxiense</name>
    <dbReference type="NCBI Taxonomy" id="1755647"/>
    <lineage>
        <taxon>Bacteria</taxon>
        <taxon>Pseudomonadati</taxon>
        <taxon>Pseudomonadota</taxon>
        <taxon>Alphaproteobacteria</taxon>
        <taxon>Hyphomicrobiales</taxon>
        <taxon>Nitrobacteraceae</taxon>
        <taxon>Bradyrhizobium</taxon>
    </lineage>
</organism>
<comment type="caution">
    <text evidence="7">The sequence shown here is derived from an EMBL/GenBank/DDBJ whole genome shotgun (WGS) entry which is preliminary data.</text>
</comment>
<dbReference type="OrthoDB" id="9791756at2"/>
<evidence type="ECO:0000313" key="7">
    <source>
        <dbReference type="EMBL" id="KWV48860.1"/>
    </source>
</evidence>
<dbReference type="EMBL" id="LNCU01000106">
    <property type="protein sequence ID" value="KWV48860.1"/>
    <property type="molecule type" value="Genomic_DNA"/>
</dbReference>
<dbReference type="InterPro" id="IPR005829">
    <property type="entry name" value="Sugar_transporter_CS"/>
</dbReference>
<dbReference type="CDD" id="cd17321">
    <property type="entry name" value="MFS_MMR_MDR_like"/>
    <property type="match status" value="1"/>
</dbReference>
<dbReference type="PROSITE" id="PS00216">
    <property type="entry name" value="SUGAR_TRANSPORT_1"/>
    <property type="match status" value="1"/>
</dbReference>
<dbReference type="AlphaFoldDB" id="A0A120FJC0"/>
<evidence type="ECO:0000256" key="5">
    <source>
        <dbReference type="SAM" id="Phobius"/>
    </source>
</evidence>
<dbReference type="GO" id="GO:0016020">
    <property type="term" value="C:membrane"/>
    <property type="evidence" value="ECO:0007669"/>
    <property type="project" value="UniProtKB-SubCell"/>
</dbReference>
<dbReference type="InterPro" id="IPR020846">
    <property type="entry name" value="MFS_dom"/>
</dbReference>
<feature type="domain" description="Major facilitator superfamily (MFS) profile" evidence="6">
    <location>
        <begin position="19"/>
        <end position="457"/>
    </location>
</feature>
<feature type="transmembrane region" description="Helical" evidence="5">
    <location>
        <begin position="233"/>
        <end position="251"/>
    </location>
</feature>
<dbReference type="Pfam" id="PF07690">
    <property type="entry name" value="MFS_1"/>
    <property type="match status" value="1"/>
</dbReference>
<dbReference type="GO" id="GO:0022857">
    <property type="term" value="F:transmembrane transporter activity"/>
    <property type="evidence" value="ECO:0007669"/>
    <property type="project" value="InterPro"/>
</dbReference>
<accession>A0A120FJC0</accession>
<feature type="transmembrane region" description="Helical" evidence="5">
    <location>
        <begin position="271"/>
        <end position="292"/>
    </location>
</feature>
<feature type="transmembrane region" description="Helical" evidence="5">
    <location>
        <begin position="116"/>
        <end position="135"/>
    </location>
</feature>
<feature type="transmembrane region" description="Helical" evidence="5">
    <location>
        <begin position="361"/>
        <end position="388"/>
    </location>
</feature>
<evidence type="ECO:0000256" key="4">
    <source>
        <dbReference type="ARBA" id="ARBA00023136"/>
    </source>
</evidence>
<evidence type="ECO:0000256" key="1">
    <source>
        <dbReference type="ARBA" id="ARBA00004141"/>
    </source>
</evidence>
<keyword evidence="3 5" id="KW-1133">Transmembrane helix</keyword>
<name>A0A120FJC0_9BRAD</name>
<dbReference type="InterPro" id="IPR011701">
    <property type="entry name" value="MFS"/>
</dbReference>
<feature type="transmembrane region" description="Helical" evidence="5">
    <location>
        <begin position="400"/>
        <end position="424"/>
    </location>
</feature>
<feature type="transmembrane region" description="Helical" evidence="5">
    <location>
        <begin position="57"/>
        <end position="77"/>
    </location>
</feature>
<dbReference type="Proteomes" id="UP000057737">
    <property type="component" value="Unassembled WGS sequence"/>
</dbReference>
<feature type="transmembrane region" description="Helical" evidence="5">
    <location>
        <begin position="336"/>
        <end position="355"/>
    </location>
</feature>
<feature type="transmembrane region" description="Helical" evidence="5">
    <location>
        <begin position="207"/>
        <end position="227"/>
    </location>
</feature>
<keyword evidence="4 5" id="KW-0472">Membrane</keyword>
<feature type="transmembrane region" description="Helical" evidence="5">
    <location>
        <begin position="430"/>
        <end position="452"/>
    </location>
</feature>
<protein>
    <submittedName>
        <fullName evidence="7">MFS transporter</fullName>
    </submittedName>
</protein>
<feature type="transmembrane region" description="Helical" evidence="5">
    <location>
        <begin position="304"/>
        <end position="324"/>
    </location>
</feature>
<sequence length="462" mass="47587">MTDTLLRKPFAMRASHRLTLLTLCLTVMIAHVDTFIVNLGARVIGDHFGAGVDELQWIVDCYNLVYAVSLLTGGMLADIYGRRRILMSGALIFILASLLCAAAPSAQMLILGRALTGAGGALMIPASLAIIRVVWDQPGERARALGVWAAYNGVAMALGPSLGGMLIPWFGWRSIFLVVVPFGLLALIMAGWTIAESSDPRRRPFDAAAQFFGALALGGLTYAAISAQSAPRAMTAALTVTVLSAALFIAIERKKGSDALVSPDIFTIKQFRAAMIATLGMTFGGYGMVFVLPLAWQSSGRLDAAASAAALLPMSLVFIVVSPLSGALSEKLGIRVVTSGGVTLMGIGLLLIGLGGLQSNIATAGFGLAMTGLGLGLAAGPLSAMAVGHVTTARAGTAAALINVARISGATIGVAVLGACYAAPGGGEHGLWLSMIAGSLVQFAGAGVAWMVTREKTQHVHI</sequence>
<dbReference type="SUPFAM" id="SSF103473">
    <property type="entry name" value="MFS general substrate transporter"/>
    <property type="match status" value="1"/>
</dbReference>
<dbReference type="PROSITE" id="PS50850">
    <property type="entry name" value="MFS"/>
    <property type="match status" value="1"/>
</dbReference>
<dbReference type="PANTHER" id="PTHR42718:SF48">
    <property type="entry name" value="CONSERVED TWO-DOMAIN MEMBRANE PROTEIN-RELATED"/>
    <property type="match status" value="1"/>
</dbReference>
<feature type="transmembrane region" description="Helical" evidence="5">
    <location>
        <begin position="20"/>
        <end position="45"/>
    </location>
</feature>
<dbReference type="Gene3D" id="1.20.1250.20">
    <property type="entry name" value="MFS general substrate transporter like domains"/>
    <property type="match status" value="1"/>
</dbReference>
<dbReference type="PANTHER" id="PTHR42718">
    <property type="entry name" value="MAJOR FACILITATOR SUPERFAMILY MULTIDRUG TRANSPORTER MFSC"/>
    <property type="match status" value="1"/>
</dbReference>
<evidence type="ECO:0000259" key="6">
    <source>
        <dbReference type="PROSITE" id="PS50850"/>
    </source>
</evidence>
<feature type="transmembrane region" description="Helical" evidence="5">
    <location>
        <begin position="89"/>
        <end position="110"/>
    </location>
</feature>
<keyword evidence="2 5" id="KW-0812">Transmembrane</keyword>
<reference evidence="7 8" key="1">
    <citation type="submission" date="2015-11" db="EMBL/GenBank/DDBJ databases">
        <title>Draft Genome Sequence of the Strain BR 10303 (Bradyrhizobium sp.) isolated from nodules of Centrolobium paraense.</title>
        <authorList>
            <person name="Zelli J.E."/>
            <person name="Simoes-Araujo J.L."/>
            <person name="Barauna A.C."/>
            <person name="Silva K."/>
        </authorList>
    </citation>
    <scope>NUCLEOTIDE SEQUENCE [LARGE SCALE GENOMIC DNA]</scope>
    <source>
        <strain evidence="7 8">BR 10303</strain>
    </source>
</reference>
<dbReference type="InterPro" id="IPR036259">
    <property type="entry name" value="MFS_trans_sf"/>
</dbReference>
<evidence type="ECO:0000313" key="8">
    <source>
        <dbReference type="Proteomes" id="UP000057737"/>
    </source>
</evidence>
<gene>
    <name evidence="7" type="ORF">AS156_17870</name>
</gene>
<evidence type="ECO:0000256" key="2">
    <source>
        <dbReference type="ARBA" id="ARBA00022692"/>
    </source>
</evidence>
<evidence type="ECO:0000256" key="3">
    <source>
        <dbReference type="ARBA" id="ARBA00022989"/>
    </source>
</evidence>
<keyword evidence="8" id="KW-1185">Reference proteome</keyword>
<dbReference type="Gene3D" id="1.20.1720.10">
    <property type="entry name" value="Multidrug resistance protein D"/>
    <property type="match status" value="1"/>
</dbReference>